<evidence type="ECO:0000313" key="2">
    <source>
        <dbReference type="EMBL" id="NAY91135.1"/>
    </source>
</evidence>
<name>A0A964WWM1_9FLAO</name>
<keyword evidence="1" id="KW-0732">Signal</keyword>
<organism evidence="2 3">
    <name type="scientific">Flagellimonas ochracea</name>
    <dbReference type="NCBI Taxonomy" id="2696472"/>
    <lineage>
        <taxon>Bacteria</taxon>
        <taxon>Pseudomonadati</taxon>
        <taxon>Bacteroidota</taxon>
        <taxon>Flavobacteriia</taxon>
        <taxon>Flavobacteriales</taxon>
        <taxon>Flavobacteriaceae</taxon>
        <taxon>Flagellimonas</taxon>
    </lineage>
</organism>
<accession>A0A964WWM1</accession>
<evidence type="ECO:0008006" key="4">
    <source>
        <dbReference type="Google" id="ProtNLM"/>
    </source>
</evidence>
<feature type="signal peptide" evidence="1">
    <location>
        <begin position="1"/>
        <end position="21"/>
    </location>
</feature>
<keyword evidence="3" id="KW-1185">Reference proteome</keyword>
<protein>
    <recommendedName>
        <fullName evidence="4">Carboxypeptidase-like regulatory domain-containing protein</fullName>
    </recommendedName>
</protein>
<dbReference type="Proteomes" id="UP000667650">
    <property type="component" value="Unassembled WGS sequence"/>
</dbReference>
<dbReference type="AlphaFoldDB" id="A0A964WWM1"/>
<gene>
    <name evidence="2" type="ORF">GTQ34_04310</name>
</gene>
<dbReference type="SUPFAM" id="SSF49464">
    <property type="entry name" value="Carboxypeptidase regulatory domain-like"/>
    <property type="match status" value="2"/>
</dbReference>
<sequence>MTQRFPILLAFILAMPLVAQKDFKGKVVDAKTGGPIPYVNIGIINIGIGTVSDEKGAFHLEFNQGILQLDEDVIFSSLGYKPFKIHVSDIEFGYNEHREIKLMPSAVQLQEVVVTNADTDSKFVDELVGHKNYGSNNFGYWKEDTALGGELATLIPVKKGLRKLNSLGFEVLQNNMDSLLVRVNIYDSDGKWGTPKTNLNTSGKNILHKIKKADTYCTVNLKPYSIFVKDDFIVSLELVQVFGNNAVELVIPAAISESGSFRRYASQGKWEKISESGMGYHLDTSVLVAKDKAECIEQREAKKKNKQNKVYGFVISNRRMLAGVQVINMRTKEQVETDNNGRYIIHAKEKDILLFSNAGYKSKQRRVVKEPTMNVILEMDGR</sequence>
<feature type="chain" id="PRO_5037445265" description="Carboxypeptidase-like regulatory domain-containing protein" evidence="1">
    <location>
        <begin position="22"/>
        <end position="382"/>
    </location>
</feature>
<dbReference type="RefSeq" id="WP_166522520.1">
    <property type="nucleotide sequence ID" value="NZ_JAAABI010000001.1"/>
</dbReference>
<dbReference type="Pfam" id="PF13715">
    <property type="entry name" value="CarbopepD_reg_2"/>
    <property type="match status" value="1"/>
</dbReference>
<evidence type="ECO:0000256" key="1">
    <source>
        <dbReference type="SAM" id="SignalP"/>
    </source>
</evidence>
<dbReference type="EMBL" id="JAAABI010000001">
    <property type="protein sequence ID" value="NAY91135.1"/>
    <property type="molecule type" value="Genomic_DNA"/>
</dbReference>
<dbReference type="Gene3D" id="2.60.40.1120">
    <property type="entry name" value="Carboxypeptidase-like, regulatory domain"/>
    <property type="match status" value="1"/>
</dbReference>
<reference evidence="2" key="1">
    <citation type="submission" date="2020-01" db="EMBL/GenBank/DDBJ databases">
        <title>Muricauda ochracea sp. nov., isolated from a tidal flat of Garorim bay in Korea.</title>
        <authorList>
            <person name="Kim D."/>
            <person name="Yoo Y."/>
            <person name="Kim J.-J."/>
        </authorList>
    </citation>
    <scope>NUCLEOTIDE SEQUENCE</scope>
    <source>
        <strain evidence="2">JGD-17</strain>
    </source>
</reference>
<comment type="caution">
    <text evidence="2">The sequence shown here is derived from an EMBL/GenBank/DDBJ whole genome shotgun (WGS) entry which is preliminary data.</text>
</comment>
<proteinExistence type="predicted"/>
<dbReference type="InterPro" id="IPR008969">
    <property type="entry name" value="CarboxyPept-like_regulatory"/>
</dbReference>
<evidence type="ECO:0000313" key="3">
    <source>
        <dbReference type="Proteomes" id="UP000667650"/>
    </source>
</evidence>